<dbReference type="Pfam" id="PF09655">
    <property type="entry name" value="Nitr_red_assoc"/>
    <property type="match status" value="1"/>
</dbReference>
<dbReference type="Proteomes" id="UP001526426">
    <property type="component" value="Unassembled WGS sequence"/>
</dbReference>
<reference evidence="1 2" key="1">
    <citation type="submission" date="2021-08" db="EMBL/GenBank/DDBJ databases">
        <title>Draft genome sequence of Spirulina subsalsa with high tolerance to salinity and hype-accumulation of phycocyanin.</title>
        <authorList>
            <person name="Pei H."/>
            <person name="Jiang L."/>
        </authorList>
    </citation>
    <scope>NUCLEOTIDE SEQUENCE [LARGE SCALE GENOMIC DNA]</scope>
    <source>
        <strain evidence="1 2">FACHB-351</strain>
    </source>
</reference>
<dbReference type="InterPro" id="IPR013481">
    <property type="entry name" value="NarM"/>
</dbReference>
<evidence type="ECO:0000313" key="1">
    <source>
        <dbReference type="EMBL" id="MCW6037366.1"/>
    </source>
</evidence>
<sequence length="150" mass="17360">MSDLFQFEQDFVESLRCIPMAVRLKLDTCGVKLKLTHWHQFNLEERQKLLQLPCKNAPDIAHYEQYLQGLVEKYTGTPASRLKIDPHPPWLEEQSIPPTVLEKAATVSVTIPLEKWANLSSLQRFILIKLSRPGHENKNFLPALKEFNLI</sequence>
<gene>
    <name evidence="1" type="ORF">K4A83_13945</name>
</gene>
<protein>
    <submittedName>
        <fullName evidence="1">Nitrate reductase associated protein</fullName>
    </submittedName>
</protein>
<dbReference type="RefSeq" id="WP_265265222.1">
    <property type="nucleotide sequence ID" value="NZ_JAIHOM010000068.1"/>
</dbReference>
<comment type="caution">
    <text evidence="1">The sequence shown here is derived from an EMBL/GenBank/DDBJ whole genome shotgun (WGS) entry which is preliminary data.</text>
</comment>
<evidence type="ECO:0000313" key="2">
    <source>
        <dbReference type="Proteomes" id="UP001526426"/>
    </source>
</evidence>
<proteinExistence type="predicted"/>
<dbReference type="NCBIfam" id="TIGR02664">
    <property type="entry name" value="nitr_red_assoc"/>
    <property type="match status" value="1"/>
</dbReference>
<keyword evidence="2" id="KW-1185">Reference proteome</keyword>
<dbReference type="EMBL" id="JAIHOM010000068">
    <property type="protein sequence ID" value="MCW6037366.1"/>
    <property type="molecule type" value="Genomic_DNA"/>
</dbReference>
<organism evidence="1 2">
    <name type="scientific">Spirulina subsalsa FACHB-351</name>
    <dbReference type="NCBI Taxonomy" id="234711"/>
    <lineage>
        <taxon>Bacteria</taxon>
        <taxon>Bacillati</taxon>
        <taxon>Cyanobacteriota</taxon>
        <taxon>Cyanophyceae</taxon>
        <taxon>Spirulinales</taxon>
        <taxon>Spirulinaceae</taxon>
        <taxon>Spirulina</taxon>
    </lineage>
</organism>
<name>A0ABT3L775_9CYAN</name>
<accession>A0ABT3L775</accession>